<feature type="domain" description="DUF6589" evidence="1">
    <location>
        <begin position="174"/>
        <end position="544"/>
    </location>
</feature>
<evidence type="ECO:0000259" key="1">
    <source>
        <dbReference type="Pfam" id="PF20231"/>
    </source>
</evidence>
<gene>
    <name evidence="2" type="ORF">MCOR_35305</name>
</gene>
<keyword evidence="3" id="KW-1185">Reference proteome</keyword>
<dbReference type="AlphaFoldDB" id="A0A6J8CXG4"/>
<dbReference type="OrthoDB" id="10068329at2759"/>
<accession>A0A6J8CXG4</accession>
<dbReference type="EMBL" id="CACVKT020006392">
    <property type="protein sequence ID" value="CAC5401198.1"/>
    <property type="molecule type" value="Genomic_DNA"/>
</dbReference>
<reference evidence="2 3" key="1">
    <citation type="submission" date="2020-06" db="EMBL/GenBank/DDBJ databases">
        <authorList>
            <person name="Li R."/>
            <person name="Bekaert M."/>
        </authorList>
    </citation>
    <scope>NUCLEOTIDE SEQUENCE [LARGE SCALE GENOMIC DNA]</scope>
    <source>
        <strain evidence="3">wild</strain>
    </source>
</reference>
<dbReference type="Pfam" id="PF20231">
    <property type="entry name" value="DUF6589"/>
    <property type="match status" value="1"/>
</dbReference>
<organism evidence="2 3">
    <name type="scientific">Mytilus coruscus</name>
    <name type="common">Sea mussel</name>
    <dbReference type="NCBI Taxonomy" id="42192"/>
    <lineage>
        <taxon>Eukaryota</taxon>
        <taxon>Metazoa</taxon>
        <taxon>Spiralia</taxon>
        <taxon>Lophotrochozoa</taxon>
        <taxon>Mollusca</taxon>
        <taxon>Bivalvia</taxon>
        <taxon>Autobranchia</taxon>
        <taxon>Pteriomorphia</taxon>
        <taxon>Mytilida</taxon>
        <taxon>Mytiloidea</taxon>
        <taxon>Mytilidae</taxon>
        <taxon>Mytilinae</taxon>
        <taxon>Mytilus</taxon>
    </lineage>
</organism>
<proteinExistence type="predicted"/>
<protein>
    <recommendedName>
        <fullName evidence="1">DUF6589 domain-containing protein</fullName>
    </recommendedName>
</protein>
<evidence type="ECO:0000313" key="3">
    <source>
        <dbReference type="Proteomes" id="UP000507470"/>
    </source>
</evidence>
<name>A0A6J8CXG4_MYTCO</name>
<dbReference type="Proteomes" id="UP000507470">
    <property type="component" value="Unassembled WGS sequence"/>
</dbReference>
<dbReference type="InterPro" id="IPR046496">
    <property type="entry name" value="DUF6589"/>
</dbReference>
<evidence type="ECO:0000313" key="2">
    <source>
        <dbReference type="EMBL" id="CAC5401198.1"/>
    </source>
</evidence>
<sequence length="631" mass="72168">MDKAVQALRSSHYFSAFKCLYGKSKSARQGFAKLIKYAVRQEIKRLDLGVINLSKPLNEDTLDEFSWKPFIDASDKCIPILTSAIKAALTPTPRKEIKVAMHDSLIIIYFLLNKMCLRPSAIYDEKNHVGPLLPAYGTLLANILHVRFPTRVNFMQNIVSVEMYRSGCNHKVNLGVLKENPASCRGVIEIMKFLKQYIPLDRNAMPIPVVCNGDQLSVERMVTGRLAMAVSEEAEDQLVGLIPRPQGFHKRCILLQDCMNKFFDGKSAGSRGSLFQIRNHFKFKNVKKKTSDCINDTQDFWTFVTEGLVCVLCCKLLNITSLEEIPDHDGDITDLLKHTSEQIVNMIWPVINKESFNTVIEDLDKIIPYNDNEEATDEIDELDDTLNYEEIFSDDEDIENNTRHVDVDIDDGDHVFMYTCSMLWHGLKMMADKDAERENDGLAMLSDWKTDMVSFWENGHNKYLILGHRLLAAVAGWLPQRLQEELTWNSTANLSSGPGNNLALDLVNEFQNNEFKSNLRNAHGQYSDRQVQRCSRLVGSLGKGIENIFESKIMHQYCRKAKSSRHSHKDLVKKFVKIYLPENLFDRNVRKHHPGFSGFNNAVVLNKPEKLSCRLKKYSKVLEDEAYILED</sequence>